<keyword evidence="3" id="KW-1185">Reference proteome</keyword>
<evidence type="ECO:0000313" key="3">
    <source>
        <dbReference type="Proteomes" id="UP000251800"/>
    </source>
</evidence>
<dbReference type="Gene3D" id="3.10.129.10">
    <property type="entry name" value="Hotdog Thioesterase"/>
    <property type="match status" value="1"/>
</dbReference>
<protein>
    <recommendedName>
        <fullName evidence="1">Thioesterase putative domain-containing protein</fullName>
    </recommendedName>
</protein>
<gene>
    <name evidence="2" type="ORF">DEH80_06105</name>
</gene>
<organism evidence="2 3">
    <name type="scientific">Abyssibacter profundi</name>
    <dbReference type="NCBI Taxonomy" id="2182787"/>
    <lineage>
        <taxon>Bacteria</taxon>
        <taxon>Pseudomonadati</taxon>
        <taxon>Pseudomonadota</taxon>
        <taxon>Gammaproteobacteria</taxon>
        <taxon>Chromatiales</taxon>
        <taxon>Oceanococcaceae</taxon>
        <taxon>Abyssibacter</taxon>
    </lineage>
</organism>
<sequence length="141" mass="15383">MRQDMPALQGIGVDCLHLSQDHVRLAAPLARNQNDKQTAFAGSLTALGMLCGWALTQRTAAGVDAAAQCAIFDVQTRFRQPVRGDLMAEVRCEHPAIARLRADLQSGRKARWTLDIQVGSNDCPDAVQLRAAYAAWLPDRS</sequence>
<proteinExistence type="predicted"/>
<dbReference type="Proteomes" id="UP000251800">
    <property type="component" value="Unassembled WGS sequence"/>
</dbReference>
<dbReference type="EMBL" id="QEQK01000005">
    <property type="protein sequence ID" value="PWN56681.1"/>
    <property type="molecule type" value="Genomic_DNA"/>
</dbReference>
<dbReference type="InterPro" id="IPR012660">
    <property type="entry name" value="YiiD_C"/>
</dbReference>
<accession>A0A363UMN7</accession>
<dbReference type="AlphaFoldDB" id="A0A363UMN7"/>
<evidence type="ECO:0000313" key="2">
    <source>
        <dbReference type="EMBL" id="PWN56681.1"/>
    </source>
</evidence>
<comment type="caution">
    <text evidence="2">The sequence shown here is derived from an EMBL/GenBank/DDBJ whole genome shotgun (WGS) entry which is preliminary data.</text>
</comment>
<name>A0A363UMN7_9GAMM</name>
<feature type="domain" description="Thioesterase putative" evidence="1">
    <location>
        <begin position="2"/>
        <end position="130"/>
    </location>
</feature>
<dbReference type="InterPro" id="IPR029069">
    <property type="entry name" value="HotDog_dom_sf"/>
</dbReference>
<reference evidence="2 3" key="1">
    <citation type="submission" date="2018-05" db="EMBL/GenBank/DDBJ databases">
        <title>Abyssibacter profundi OUC007T gen. nov., sp. nov, a marine bacterium isolated from seawater of the Mariana Trench.</title>
        <authorList>
            <person name="Zhou S."/>
        </authorList>
    </citation>
    <scope>NUCLEOTIDE SEQUENCE [LARGE SCALE GENOMIC DNA]</scope>
    <source>
        <strain evidence="2 3">OUC007</strain>
    </source>
</reference>
<dbReference type="SUPFAM" id="SSF54637">
    <property type="entry name" value="Thioesterase/thiol ester dehydrase-isomerase"/>
    <property type="match status" value="1"/>
</dbReference>
<dbReference type="Pfam" id="PF09500">
    <property type="entry name" value="YiiD_C"/>
    <property type="match status" value="1"/>
</dbReference>
<evidence type="ECO:0000259" key="1">
    <source>
        <dbReference type="Pfam" id="PF09500"/>
    </source>
</evidence>